<dbReference type="OrthoDB" id="3934656at2759"/>
<evidence type="ECO:0000256" key="10">
    <source>
        <dbReference type="ARBA" id="ARBA00023033"/>
    </source>
</evidence>
<dbReference type="Pfam" id="PF00067">
    <property type="entry name" value="p450"/>
    <property type="match status" value="1"/>
</dbReference>
<evidence type="ECO:0000256" key="5">
    <source>
        <dbReference type="ARBA" id="ARBA00022692"/>
    </source>
</evidence>
<reference evidence="15 16" key="1">
    <citation type="journal article" date="2012" name="Science">
        <title>The Paleozoic origin of enzymatic lignin decomposition reconstructed from 31 fungal genomes.</title>
        <authorList>
            <person name="Floudas D."/>
            <person name="Binder M."/>
            <person name="Riley R."/>
            <person name="Barry K."/>
            <person name="Blanchette R.A."/>
            <person name="Henrissat B."/>
            <person name="Martinez A.T."/>
            <person name="Otillar R."/>
            <person name="Spatafora J.W."/>
            <person name="Yadav J.S."/>
            <person name="Aerts A."/>
            <person name="Benoit I."/>
            <person name="Boyd A."/>
            <person name="Carlson A."/>
            <person name="Copeland A."/>
            <person name="Coutinho P.M."/>
            <person name="de Vries R.P."/>
            <person name="Ferreira P."/>
            <person name="Findley K."/>
            <person name="Foster B."/>
            <person name="Gaskell J."/>
            <person name="Glotzer D."/>
            <person name="Gorecki P."/>
            <person name="Heitman J."/>
            <person name="Hesse C."/>
            <person name="Hori C."/>
            <person name="Igarashi K."/>
            <person name="Jurgens J.A."/>
            <person name="Kallen N."/>
            <person name="Kersten P."/>
            <person name="Kohler A."/>
            <person name="Kuees U."/>
            <person name="Kumar T.K.A."/>
            <person name="Kuo A."/>
            <person name="LaButti K."/>
            <person name="Larrondo L.F."/>
            <person name="Lindquist E."/>
            <person name="Ling A."/>
            <person name="Lombard V."/>
            <person name="Lucas S."/>
            <person name="Lundell T."/>
            <person name="Martin R."/>
            <person name="McLaughlin D.J."/>
            <person name="Morgenstern I."/>
            <person name="Morin E."/>
            <person name="Murat C."/>
            <person name="Nagy L.G."/>
            <person name="Nolan M."/>
            <person name="Ohm R.A."/>
            <person name="Patyshakuliyeva A."/>
            <person name="Rokas A."/>
            <person name="Ruiz-Duenas F.J."/>
            <person name="Sabat G."/>
            <person name="Salamov A."/>
            <person name="Samejima M."/>
            <person name="Schmutz J."/>
            <person name="Slot J.C."/>
            <person name="St John F."/>
            <person name="Stenlid J."/>
            <person name="Sun H."/>
            <person name="Sun S."/>
            <person name="Syed K."/>
            <person name="Tsang A."/>
            <person name="Wiebenga A."/>
            <person name="Young D."/>
            <person name="Pisabarro A."/>
            <person name="Eastwood D.C."/>
            <person name="Martin F."/>
            <person name="Cullen D."/>
            <person name="Grigoriev I.V."/>
            <person name="Hibbett D.S."/>
        </authorList>
    </citation>
    <scope>NUCLEOTIDE SEQUENCE [LARGE SCALE GENOMIC DNA]</scope>
    <source>
        <strain evidence="15 16">DJM-731 SS1</strain>
    </source>
</reference>
<dbReference type="PRINTS" id="PR00465">
    <property type="entry name" value="EP450IV"/>
</dbReference>
<dbReference type="InterPro" id="IPR001128">
    <property type="entry name" value="Cyt_P450"/>
</dbReference>
<dbReference type="PANTHER" id="PTHR46300:SF2">
    <property type="entry name" value="CYTOCHROME P450 MONOOXYGENASE ALNH-RELATED"/>
    <property type="match status" value="1"/>
</dbReference>
<sequence>LLHHPHIMRAAQESIDVVCGLRPPSFEDREKLPYIEALIKEMMRWGSGVPAGIPHVASEVDGSVYYREYTIPKGTVFFDNIWSVLIQTRDPSVYTSPEVFDPTRFLDESGKLLPATPDTRLDLLRFGHGRRVCPGKGFAVNGLFIAITYLLWAFTLEWRIDDAGQ</sequence>
<keyword evidence="6 12" id="KW-0479">Metal-binding</keyword>
<dbReference type="OMA" id="ERHENAN"/>
<keyword evidence="4 12" id="KW-0349">Heme</keyword>
<feature type="non-terminal residue" evidence="15">
    <location>
        <position position="165"/>
    </location>
</feature>
<dbReference type="HOGENOM" id="CLU_001570_20_0_1"/>
<dbReference type="Gene3D" id="1.10.630.10">
    <property type="entry name" value="Cytochrome P450"/>
    <property type="match status" value="1"/>
</dbReference>
<evidence type="ECO:0000256" key="9">
    <source>
        <dbReference type="ARBA" id="ARBA00023004"/>
    </source>
</evidence>
<dbReference type="GO" id="GO:0020037">
    <property type="term" value="F:heme binding"/>
    <property type="evidence" value="ECO:0007669"/>
    <property type="project" value="InterPro"/>
</dbReference>
<evidence type="ECO:0000313" key="15">
    <source>
        <dbReference type="EMBL" id="EJT98919.1"/>
    </source>
</evidence>
<dbReference type="InterPro" id="IPR017972">
    <property type="entry name" value="Cyt_P450_CS"/>
</dbReference>
<dbReference type="InterPro" id="IPR050364">
    <property type="entry name" value="Cytochrome_P450_fung"/>
</dbReference>
<evidence type="ECO:0000256" key="1">
    <source>
        <dbReference type="ARBA" id="ARBA00001971"/>
    </source>
</evidence>
<evidence type="ECO:0000256" key="8">
    <source>
        <dbReference type="ARBA" id="ARBA00023002"/>
    </source>
</evidence>
<name>M5FTX4_DACPD</name>
<feature type="non-terminal residue" evidence="15">
    <location>
        <position position="1"/>
    </location>
</feature>
<dbReference type="STRING" id="1858805.M5FTX4"/>
<evidence type="ECO:0000256" key="12">
    <source>
        <dbReference type="PIRSR" id="PIRSR602403-1"/>
    </source>
</evidence>
<evidence type="ECO:0000256" key="6">
    <source>
        <dbReference type="ARBA" id="ARBA00022723"/>
    </source>
</evidence>
<dbReference type="GO" id="GO:0005506">
    <property type="term" value="F:iron ion binding"/>
    <property type="evidence" value="ECO:0007669"/>
    <property type="project" value="InterPro"/>
</dbReference>
<dbReference type="GeneID" id="63689585"/>
<evidence type="ECO:0000256" key="14">
    <source>
        <dbReference type="SAM" id="Phobius"/>
    </source>
</evidence>
<dbReference type="RefSeq" id="XP_040625817.1">
    <property type="nucleotide sequence ID" value="XM_040774523.1"/>
</dbReference>
<keyword evidence="10 13" id="KW-0503">Monooxygenase</keyword>
<feature type="transmembrane region" description="Helical" evidence="14">
    <location>
        <begin position="138"/>
        <end position="155"/>
    </location>
</feature>
<dbReference type="EMBL" id="JH795871">
    <property type="protein sequence ID" value="EJT98919.1"/>
    <property type="molecule type" value="Genomic_DNA"/>
</dbReference>
<dbReference type="AlphaFoldDB" id="M5FTX4"/>
<keyword evidence="7 14" id="KW-1133">Transmembrane helix</keyword>
<keyword evidence="11 14" id="KW-0472">Membrane</keyword>
<evidence type="ECO:0000256" key="13">
    <source>
        <dbReference type="RuleBase" id="RU000461"/>
    </source>
</evidence>
<comment type="subcellular location">
    <subcellularLocation>
        <location evidence="2">Membrane</location>
    </subcellularLocation>
</comment>
<evidence type="ECO:0000256" key="3">
    <source>
        <dbReference type="ARBA" id="ARBA00010617"/>
    </source>
</evidence>
<evidence type="ECO:0000256" key="11">
    <source>
        <dbReference type="ARBA" id="ARBA00023136"/>
    </source>
</evidence>
<dbReference type="GO" id="GO:0004497">
    <property type="term" value="F:monooxygenase activity"/>
    <property type="evidence" value="ECO:0007669"/>
    <property type="project" value="UniProtKB-KW"/>
</dbReference>
<evidence type="ECO:0000313" key="16">
    <source>
        <dbReference type="Proteomes" id="UP000030653"/>
    </source>
</evidence>
<keyword evidence="5 14" id="KW-0812">Transmembrane</keyword>
<evidence type="ECO:0000256" key="7">
    <source>
        <dbReference type="ARBA" id="ARBA00022989"/>
    </source>
</evidence>
<gene>
    <name evidence="15" type="ORF">DACRYDRAFT_42631</name>
</gene>
<dbReference type="Proteomes" id="UP000030653">
    <property type="component" value="Unassembled WGS sequence"/>
</dbReference>
<dbReference type="PROSITE" id="PS00086">
    <property type="entry name" value="CYTOCHROME_P450"/>
    <property type="match status" value="1"/>
</dbReference>
<protein>
    <submittedName>
        <fullName evidence="15">Cytochrome P450</fullName>
    </submittedName>
</protein>
<dbReference type="GO" id="GO:0016705">
    <property type="term" value="F:oxidoreductase activity, acting on paired donors, with incorporation or reduction of molecular oxygen"/>
    <property type="evidence" value="ECO:0007669"/>
    <property type="project" value="InterPro"/>
</dbReference>
<dbReference type="InterPro" id="IPR002403">
    <property type="entry name" value="Cyt_P450_E_grp-IV"/>
</dbReference>
<comment type="similarity">
    <text evidence="3 13">Belongs to the cytochrome P450 family.</text>
</comment>
<dbReference type="SUPFAM" id="SSF48264">
    <property type="entry name" value="Cytochrome P450"/>
    <property type="match status" value="1"/>
</dbReference>
<keyword evidence="8 13" id="KW-0560">Oxidoreductase</keyword>
<feature type="binding site" description="axial binding residue" evidence="12">
    <location>
        <position position="133"/>
    </location>
    <ligand>
        <name>heme</name>
        <dbReference type="ChEBI" id="CHEBI:30413"/>
    </ligand>
    <ligandPart>
        <name>Fe</name>
        <dbReference type="ChEBI" id="CHEBI:18248"/>
    </ligandPart>
</feature>
<evidence type="ECO:0000256" key="4">
    <source>
        <dbReference type="ARBA" id="ARBA00022617"/>
    </source>
</evidence>
<evidence type="ECO:0000256" key="2">
    <source>
        <dbReference type="ARBA" id="ARBA00004370"/>
    </source>
</evidence>
<keyword evidence="16" id="KW-1185">Reference proteome</keyword>
<comment type="cofactor">
    <cofactor evidence="1 12">
        <name>heme</name>
        <dbReference type="ChEBI" id="CHEBI:30413"/>
    </cofactor>
</comment>
<proteinExistence type="inferred from homology"/>
<dbReference type="InterPro" id="IPR036396">
    <property type="entry name" value="Cyt_P450_sf"/>
</dbReference>
<accession>M5FTX4</accession>
<dbReference type="PRINTS" id="PR00385">
    <property type="entry name" value="P450"/>
</dbReference>
<dbReference type="GO" id="GO:0016020">
    <property type="term" value="C:membrane"/>
    <property type="evidence" value="ECO:0007669"/>
    <property type="project" value="UniProtKB-SubCell"/>
</dbReference>
<keyword evidence="9 12" id="KW-0408">Iron</keyword>
<dbReference type="PANTHER" id="PTHR46300">
    <property type="entry name" value="P450, PUTATIVE (EUROFUNG)-RELATED-RELATED"/>
    <property type="match status" value="1"/>
</dbReference>
<organism evidence="15 16">
    <name type="scientific">Dacryopinax primogenitus (strain DJM 731)</name>
    <name type="common">Brown rot fungus</name>
    <dbReference type="NCBI Taxonomy" id="1858805"/>
    <lineage>
        <taxon>Eukaryota</taxon>
        <taxon>Fungi</taxon>
        <taxon>Dikarya</taxon>
        <taxon>Basidiomycota</taxon>
        <taxon>Agaricomycotina</taxon>
        <taxon>Dacrymycetes</taxon>
        <taxon>Dacrymycetales</taxon>
        <taxon>Dacrymycetaceae</taxon>
        <taxon>Dacryopinax</taxon>
    </lineage>
</organism>